<dbReference type="InterPro" id="IPR001537">
    <property type="entry name" value="SpoU_MeTrfase"/>
</dbReference>
<dbReference type="GO" id="GO:0141098">
    <property type="term" value="F:tRNA (cytidine(34)-2'-O)-methyltransferase activity"/>
    <property type="evidence" value="ECO:0007669"/>
    <property type="project" value="RHEA"/>
</dbReference>
<evidence type="ECO:0000313" key="9">
    <source>
        <dbReference type="EMBL" id="PZO85050.1"/>
    </source>
</evidence>
<gene>
    <name evidence="9" type="ORF">DI626_07825</name>
</gene>
<dbReference type="EMBL" id="QFNK01000160">
    <property type="protein sequence ID" value="PZO85050.1"/>
    <property type="molecule type" value="Genomic_DNA"/>
</dbReference>
<organism evidence="9 10">
    <name type="scientific">Micavibrio aeruginosavorus</name>
    <dbReference type="NCBI Taxonomy" id="349221"/>
    <lineage>
        <taxon>Bacteria</taxon>
        <taxon>Pseudomonadati</taxon>
        <taxon>Bdellovibrionota</taxon>
        <taxon>Bdellovibrionia</taxon>
        <taxon>Bdellovibrionales</taxon>
        <taxon>Pseudobdellovibrionaceae</taxon>
        <taxon>Micavibrio</taxon>
    </lineage>
</organism>
<name>A0A2W4ZRW2_9BACT</name>
<dbReference type="PANTHER" id="PTHR42971">
    <property type="entry name" value="TRNA (CYTIDINE(34)-2'-O)-METHYLTRANSFERASE"/>
    <property type="match status" value="1"/>
</dbReference>
<dbReference type="Gene3D" id="3.40.1280.10">
    <property type="match status" value="1"/>
</dbReference>
<reference evidence="9 10" key="1">
    <citation type="submission" date="2017-08" db="EMBL/GenBank/DDBJ databases">
        <title>Infants hospitalized years apart are colonized by the same room-sourced microbial strains.</title>
        <authorList>
            <person name="Brooks B."/>
            <person name="Olm M.R."/>
            <person name="Firek B.A."/>
            <person name="Baker R."/>
            <person name="Thomas B.C."/>
            <person name="Morowitz M.J."/>
            <person name="Banfield J.F."/>
        </authorList>
    </citation>
    <scope>NUCLEOTIDE SEQUENCE [LARGE SCALE GENOMIC DNA]</scope>
    <source>
        <strain evidence="9">S2_018_000_R2_104</strain>
    </source>
</reference>
<evidence type="ECO:0000256" key="1">
    <source>
        <dbReference type="ARBA" id="ARBA00022490"/>
    </source>
</evidence>
<accession>A0A2W4ZRW2</accession>
<comment type="catalytic activity">
    <reaction evidence="6">
        <text>5-carboxymethylaminomethyluridine(34) in tRNA(Leu) + S-adenosyl-L-methionine = 5-carboxymethylaminomethyl-2'-O-methyluridine(34) in tRNA(Leu) + S-adenosyl-L-homocysteine + H(+)</text>
        <dbReference type="Rhea" id="RHEA:43088"/>
        <dbReference type="Rhea" id="RHEA-COMP:10333"/>
        <dbReference type="Rhea" id="RHEA-COMP:10334"/>
        <dbReference type="ChEBI" id="CHEBI:15378"/>
        <dbReference type="ChEBI" id="CHEBI:57856"/>
        <dbReference type="ChEBI" id="CHEBI:59789"/>
        <dbReference type="ChEBI" id="CHEBI:74508"/>
        <dbReference type="ChEBI" id="CHEBI:74511"/>
        <dbReference type="EC" id="2.1.1.207"/>
    </reaction>
</comment>
<keyword evidence="1 6" id="KW-0963">Cytoplasm</keyword>
<keyword evidence="3 6" id="KW-0808">Transferase</keyword>
<dbReference type="InterPro" id="IPR029028">
    <property type="entry name" value="Alpha/beta_knot_MTases"/>
</dbReference>
<feature type="domain" description="tRNA/rRNA methyltransferase SpoU type" evidence="8">
    <location>
        <begin position="4"/>
        <end position="140"/>
    </location>
</feature>
<dbReference type="GO" id="GO:0002130">
    <property type="term" value="P:wobble position ribose methylation"/>
    <property type="evidence" value="ECO:0007669"/>
    <property type="project" value="TreeGrafter"/>
</dbReference>
<dbReference type="InterPro" id="IPR016914">
    <property type="entry name" value="TrmL"/>
</dbReference>
<comment type="subcellular location">
    <subcellularLocation>
        <location evidence="6">Cytoplasm</location>
    </subcellularLocation>
</comment>
<dbReference type="GO" id="GO:0141102">
    <property type="term" value="F:tRNA (5-carboxymethylaminomethyluridine(34)-2'-O)-methyltransferase activity"/>
    <property type="evidence" value="ECO:0007669"/>
    <property type="project" value="RHEA"/>
</dbReference>
<evidence type="ECO:0000259" key="8">
    <source>
        <dbReference type="Pfam" id="PF00588"/>
    </source>
</evidence>
<dbReference type="EC" id="2.1.1.207" evidence="6"/>
<keyword evidence="2 6" id="KW-0489">Methyltransferase</keyword>
<protein>
    <recommendedName>
        <fullName evidence="6">Putative tRNA (cytidine(34)-2'-O)-methyltransferase</fullName>
        <ecNumber evidence="6">2.1.1.207</ecNumber>
    </recommendedName>
    <alternativeName>
        <fullName evidence="6">tRNA (cytidine/uridine-2'-O-)-methyltransferase</fullName>
    </alternativeName>
</protein>
<dbReference type="HAMAP" id="MF_01885">
    <property type="entry name" value="tRNA_methyltr_TrmL"/>
    <property type="match status" value="1"/>
</dbReference>
<evidence type="ECO:0000256" key="6">
    <source>
        <dbReference type="HAMAP-Rule" id="MF_01885"/>
    </source>
</evidence>
<comment type="catalytic activity">
    <reaction evidence="6">
        <text>cytidine(34) in tRNA + S-adenosyl-L-methionine = 2'-O-methylcytidine(34) in tRNA + S-adenosyl-L-homocysteine + H(+)</text>
        <dbReference type="Rhea" id="RHEA:43084"/>
        <dbReference type="Rhea" id="RHEA-COMP:10331"/>
        <dbReference type="Rhea" id="RHEA-COMP:10332"/>
        <dbReference type="ChEBI" id="CHEBI:15378"/>
        <dbReference type="ChEBI" id="CHEBI:57856"/>
        <dbReference type="ChEBI" id="CHEBI:59789"/>
        <dbReference type="ChEBI" id="CHEBI:74495"/>
        <dbReference type="ChEBI" id="CHEBI:82748"/>
        <dbReference type="EC" id="2.1.1.207"/>
    </reaction>
</comment>
<keyword evidence="4 6" id="KW-0949">S-adenosyl-L-methionine</keyword>
<feature type="binding site" evidence="6 7">
    <location>
        <position position="130"/>
    </location>
    <ligand>
        <name>S-adenosyl-L-methionine</name>
        <dbReference type="ChEBI" id="CHEBI:59789"/>
    </ligand>
</feature>
<dbReference type="SUPFAM" id="SSF75217">
    <property type="entry name" value="alpha/beta knot"/>
    <property type="match status" value="1"/>
</dbReference>
<evidence type="ECO:0000256" key="7">
    <source>
        <dbReference type="PIRSR" id="PIRSR029256-1"/>
    </source>
</evidence>
<evidence type="ECO:0000313" key="10">
    <source>
        <dbReference type="Proteomes" id="UP000249557"/>
    </source>
</evidence>
<dbReference type="Pfam" id="PF00588">
    <property type="entry name" value="SpoU_methylase"/>
    <property type="match status" value="1"/>
</dbReference>
<dbReference type="AlphaFoldDB" id="A0A2W4ZRW2"/>
<feature type="binding site" evidence="6 7">
    <location>
        <position position="122"/>
    </location>
    <ligand>
        <name>S-adenosyl-L-methionine</name>
        <dbReference type="ChEBI" id="CHEBI:59789"/>
    </ligand>
</feature>
<comment type="caution">
    <text evidence="9">The sequence shown here is derived from an EMBL/GenBank/DDBJ whole genome shotgun (WGS) entry which is preliminary data.</text>
</comment>
<keyword evidence="5 6" id="KW-0819">tRNA processing</keyword>
<evidence type="ECO:0000256" key="5">
    <source>
        <dbReference type="ARBA" id="ARBA00022694"/>
    </source>
</evidence>
<feature type="binding site" evidence="6 7">
    <location>
        <position position="102"/>
    </location>
    <ligand>
        <name>S-adenosyl-L-methionine</name>
        <dbReference type="ChEBI" id="CHEBI:59789"/>
    </ligand>
</feature>
<dbReference type="CDD" id="cd18094">
    <property type="entry name" value="SpoU-like_TrmL"/>
    <property type="match status" value="1"/>
</dbReference>
<feature type="binding site" evidence="6 7">
    <location>
        <position position="80"/>
    </location>
    <ligand>
        <name>S-adenosyl-L-methionine</name>
        <dbReference type="ChEBI" id="CHEBI:59789"/>
    </ligand>
</feature>
<dbReference type="InterPro" id="IPR029026">
    <property type="entry name" value="tRNA_m1G_MTases_N"/>
</dbReference>
<evidence type="ECO:0000256" key="4">
    <source>
        <dbReference type="ARBA" id="ARBA00022691"/>
    </source>
</evidence>
<comment type="similarity">
    <text evidence="6">Belongs to the class IV-like SAM-binding methyltransferase superfamily. RNA methyltransferase TrmH family. TrmL subfamily.</text>
</comment>
<dbReference type="GO" id="GO:0003723">
    <property type="term" value="F:RNA binding"/>
    <property type="evidence" value="ECO:0007669"/>
    <property type="project" value="InterPro"/>
</dbReference>
<dbReference type="GO" id="GO:0005737">
    <property type="term" value="C:cytoplasm"/>
    <property type="evidence" value="ECO:0007669"/>
    <property type="project" value="UniProtKB-SubCell"/>
</dbReference>
<dbReference type="PANTHER" id="PTHR42971:SF1">
    <property type="entry name" value="TRNA (CYTIDINE(34)-2'-O)-METHYLTRANSFERASE"/>
    <property type="match status" value="1"/>
</dbReference>
<dbReference type="Proteomes" id="UP000249557">
    <property type="component" value="Unassembled WGS sequence"/>
</dbReference>
<proteinExistence type="inferred from homology"/>
<evidence type="ECO:0000256" key="3">
    <source>
        <dbReference type="ARBA" id="ARBA00022679"/>
    </source>
</evidence>
<evidence type="ECO:0000256" key="2">
    <source>
        <dbReference type="ARBA" id="ARBA00022603"/>
    </source>
</evidence>
<comment type="function">
    <text evidence="6">Could methylate the ribose at the nucleotide 34 wobble position in tRNA.</text>
</comment>
<dbReference type="PIRSF" id="PIRSF029256">
    <property type="entry name" value="SpoU_TrmH_prd"/>
    <property type="match status" value="1"/>
</dbReference>
<sequence>MTSINLALYQPEIPQNTGAAMRLTACMGLPLDIIEPTGFVWDEAKIRRSAMDYIDFVTLKKHASWDAFRAFYADRRVILLTTKSDQSYLDFAFRPGDILLAGQESAGAPEHVHQSCDARITIPMASGPRSMNVVNACSMIVGEALRQVR</sequence>